<dbReference type="AlphaFoldDB" id="A0A4S3MMR5"/>
<feature type="signal peptide" evidence="2">
    <location>
        <begin position="1"/>
        <end position="22"/>
    </location>
</feature>
<dbReference type="InterPro" id="IPR004564">
    <property type="entry name" value="OM_lipoprot_carrier_LolA-like"/>
</dbReference>
<evidence type="ECO:0000256" key="2">
    <source>
        <dbReference type="SAM" id="SignalP"/>
    </source>
</evidence>
<dbReference type="CDD" id="cd16325">
    <property type="entry name" value="LolA"/>
    <property type="match status" value="1"/>
</dbReference>
<dbReference type="PANTHER" id="PTHR35869:SF1">
    <property type="entry name" value="OUTER-MEMBRANE LIPOPROTEIN CARRIER PROTEIN"/>
    <property type="match status" value="1"/>
</dbReference>
<name>A0A4S3MMR5_9RHOB</name>
<dbReference type="Proteomes" id="UP000309450">
    <property type="component" value="Unassembled WGS sequence"/>
</dbReference>
<comment type="caution">
    <text evidence="3">The sequence shown here is derived from an EMBL/GenBank/DDBJ whole genome shotgun (WGS) entry which is preliminary data.</text>
</comment>
<evidence type="ECO:0000313" key="3">
    <source>
        <dbReference type="EMBL" id="THD83688.1"/>
    </source>
</evidence>
<reference evidence="3 4" key="1">
    <citation type="submission" date="2019-04" db="EMBL/GenBank/DDBJ databases">
        <title>Draft genome sequence of Gemmobacter aestuarii sp. nov.</title>
        <authorList>
            <person name="Hameed A."/>
            <person name="Lin S.-Y."/>
            <person name="Shahina M."/>
            <person name="Lai W.-A."/>
            <person name="Young C.-C."/>
        </authorList>
    </citation>
    <scope>NUCLEOTIDE SEQUENCE [LARGE SCALE GENOMIC DNA]</scope>
    <source>
        <strain evidence="3 4">CC-PW-75</strain>
    </source>
</reference>
<keyword evidence="3" id="KW-0449">Lipoprotein</keyword>
<keyword evidence="4" id="KW-1185">Reference proteome</keyword>
<dbReference type="OrthoDB" id="9800501at2"/>
<dbReference type="RefSeq" id="WP_136394581.1">
    <property type="nucleotide sequence ID" value="NZ_SSND01000002.1"/>
</dbReference>
<dbReference type="EMBL" id="SSND01000002">
    <property type="protein sequence ID" value="THD83688.1"/>
    <property type="molecule type" value="Genomic_DNA"/>
</dbReference>
<feature type="chain" id="PRO_5020922265" evidence="2">
    <location>
        <begin position="23"/>
        <end position="205"/>
    </location>
</feature>
<dbReference type="Pfam" id="PF03548">
    <property type="entry name" value="LolA"/>
    <property type="match status" value="1"/>
</dbReference>
<protein>
    <submittedName>
        <fullName evidence="3">Outer membrane lipoprotein carrier protein LolA</fullName>
    </submittedName>
</protein>
<dbReference type="Gene3D" id="2.50.20.10">
    <property type="entry name" value="Lipoprotein localisation LolA/LolB/LppX"/>
    <property type="match status" value="1"/>
</dbReference>
<keyword evidence="1 2" id="KW-0732">Signal</keyword>
<dbReference type="PANTHER" id="PTHR35869">
    <property type="entry name" value="OUTER-MEMBRANE LIPOPROTEIN CARRIER PROTEIN"/>
    <property type="match status" value="1"/>
</dbReference>
<proteinExistence type="predicted"/>
<evidence type="ECO:0000256" key="1">
    <source>
        <dbReference type="ARBA" id="ARBA00022729"/>
    </source>
</evidence>
<sequence>MMRLRALLAPLALSAFAFSAFALPAQAEKIPLSELSRYLNALTTAQAQFTQVNPDGSITTGTLFIKRPGRVRFEYNPPDRSLVLAGGGQVAVFDPKSNQPPEQYPLKKTPLNLILDANVDLGRAKMVISHKEDGTTTKVRAQDPEHPEYGSIDLVFTAGPTELRQWVINDDSGNQTTVILGEMAKGGDISPSLFNITRETEKRMR</sequence>
<dbReference type="InterPro" id="IPR029046">
    <property type="entry name" value="LolA/LolB/LppX"/>
</dbReference>
<gene>
    <name evidence="3" type="ORF">E7811_10490</name>
</gene>
<dbReference type="SUPFAM" id="SSF89392">
    <property type="entry name" value="Prokaryotic lipoproteins and lipoprotein localization factors"/>
    <property type="match status" value="1"/>
</dbReference>
<evidence type="ECO:0000313" key="4">
    <source>
        <dbReference type="Proteomes" id="UP000309450"/>
    </source>
</evidence>
<organism evidence="3 4">
    <name type="scientific">Aliigemmobacter aestuarii</name>
    <dbReference type="NCBI Taxonomy" id="1445661"/>
    <lineage>
        <taxon>Bacteria</taxon>
        <taxon>Pseudomonadati</taxon>
        <taxon>Pseudomonadota</taxon>
        <taxon>Alphaproteobacteria</taxon>
        <taxon>Rhodobacterales</taxon>
        <taxon>Paracoccaceae</taxon>
        <taxon>Aliigemmobacter</taxon>
    </lineage>
</organism>
<accession>A0A4S3MMR5</accession>